<gene>
    <name evidence="3" type="ORF">OTU49_016256</name>
</gene>
<dbReference type="GO" id="GO:0005576">
    <property type="term" value="C:extracellular region"/>
    <property type="evidence" value="ECO:0007669"/>
    <property type="project" value="InterPro"/>
</dbReference>
<dbReference type="AlphaFoldDB" id="A0AAW0XTZ3"/>
<feature type="domain" description="Chitin-binding type-2" evidence="2">
    <location>
        <begin position="147"/>
        <end position="204"/>
    </location>
</feature>
<dbReference type="SMART" id="SM00494">
    <property type="entry name" value="ChtBD2"/>
    <property type="match status" value="4"/>
</dbReference>
<accession>A0AAW0XTZ3</accession>
<dbReference type="InterPro" id="IPR036508">
    <property type="entry name" value="Chitin-bd_dom_sf"/>
</dbReference>
<dbReference type="PROSITE" id="PS50940">
    <property type="entry name" value="CHIT_BIND_II"/>
    <property type="match status" value="2"/>
</dbReference>
<proteinExistence type="predicted"/>
<feature type="non-terminal residue" evidence="3">
    <location>
        <position position="1"/>
    </location>
</feature>
<dbReference type="Gene3D" id="2.170.140.10">
    <property type="entry name" value="Chitin binding domain"/>
    <property type="match status" value="1"/>
</dbReference>
<feature type="signal peptide" evidence="1">
    <location>
        <begin position="1"/>
        <end position="15"/>
    </location>
</feature>
<name>A0AAW0XTZ3_CHEQU</name>
<evidence type="ECO:0000313" key="3">
    <source>
        <dbReference type="EMBL" id="KAK8747988.1"/>
    </source>
</evidence>
<organism evidence="3 4">
    <name type="scientific">Cherax quadricarinatus</name>
    <name type="common">Australian red claw crayfish</name>
    <dbReference type="NCBI Taxonomy" id="27406"/>
    <lineage>
        <taxon>Eukaryota</taxon>
        <taxon>Metazoa</taxon>
        <taxon>Ecdysozoa</taxon>
        <taxon>Arthropoda</taxon>
        <taxon>Crustacea</taxon>
        <taxon>Multicrustacea</taxon>
        <taxon>Malacostraca</taxon>
        <taxon>Eumalacostraca</taxon>
        <taxon>Eucarida</taxon>
        <taxon>Decapoda</taxon>
        <taxon>Pleocyemata</taxon>
        <taxon>Astacidea</taxon>
        <taxon>Parastacoidea</taxon>
        <taxon>Parastacidae</taxon>
        <taxon>Cherax</taxon>
    </lineage>
</organism>
<comment type="caution">
    <text evidence="3">The sequence shown here is derived from an EMBL/GenBank/DDBJ whole genome shotgun (WGS) entry which is preliminary data.</text>
</comment>
<keyword evidence="1" id="KW-0732">Signal</keyword>
<keyword evidence="4" id="KW-1185">Reference proteome</keyword>
<sequence length="287" mass="30344">VWCVAALLGAAAALTADVCEPDCSSAAVGTNVADPKNCHKFYVCFGEDQPPISLSCPDGQYFKDTATGCTEETDPCENSCKPTGCHSTCDPDLFSDTIVDLMNCSIYYLCSSGNVVGSPGVCPAEKPYYDGTECVETDEKCCSDQCYPYCQDTTSNITDPTDCNNYYSCTVVGPADQTQHFTCPQGSNFDVTVGKCVPGATCNTLCAGSTIPGEGTTTPSSGCVDSMTCSSVGYFAKCSYCQQQYFHCVQAGEEAVVQSCTGTLVFNPGPDYPYCVSPSDCPHKSLF</sequence>
<evidence type="ECO:0000313" key="4">
    <source>
        <dbReference type="Proteomes" id="UP001445076"/>
    </source>
</evidence>
<dbReference type="Proteomes" id="UP001445076">
    <property type="component" value="Unassembled WGS sequence"/>
</dbReference>
<dbReference type="InterPro" id="IPR002557">
    <property type="entry name" value="Chitin-bd_dom"/>
</dbReference>
<feature type="domain" description="Chitin-binding type-2" evidence="2">
    <location>
        <begin position="20"/>
        <end position="78"/>
    </location>
</feature>
<reference evidence="3 4" key="1">
    <citation type="journal article" date="2024" name="BMC Genomics">
        <title>Genome assembly of redclaw crayfish (Cherax quadricarinatus) provides insights into its immune adaptation and hypoxia tolerance.</title>
        <authorList>
            <person name="Liu Z."/>
            <person name="Zheng J."/>
            <person name="Li H."/>
            <person name="Fang K."/>
            <person name="Wang S."/>
            <person name="He J."/>
            <person name="Zhou D."/>
            <person name="Weng S."/>
            <person name="Chi M."/>
            <person name="Gu Z."/>
            <person name="He J."/>
            <person name="Li F."/>
            <person name="Wang M."/>
        </authorList>
    </citation>
    <scope>NUCLEOTIDE SEQUENCE [LARGE SCALE GENOMIC DNA]</scope>
    <source>
        <strain evidence="3">ZL_2023a</strain>
    </source>
</reference>
<dbReference type="GO" id="GO:0008061">
    <property type="term" value="F:chitin binding"/>
    <property type="evidence" value="ECO:0007669"/>
    <property type="project" value="InterPro"/>
</dbReference>
<feature type="chain" id="PRO_5044013249" description="Chitin-binding type-2 domain-containing protein" evidence="1">
    <location>
        <begin position="16"/>
        <end position="287"/>
    </location>
</feature>
<dbReference type="EMBL" id="JARKIK010000013">
    <property type="protein sequence ID" value="KAK8747988.1"/>
    <property type="molecule type" value="Genomic_DNA"/>
</dbReference>
<evidence type="ECO:0000256" key="1">
    <source>
        <dbReference type="SAM" id="SignalP"/>
    </source>
</evidence>
<evidence type="ECO:0000259" key="2">
    <source>
        <dbReference type="PROSITE" id="PS50940"/>
    </source>
</evidence>
<dbReference type="Pfam" id="PF01607">
    <property type="entry name" value="CBM_14"/>
    <property type="match status" value="2"/>
</dbReference>
<protein>
    <recommendedName>
        <fullName evidence="2">Chitin-binding type-2 domain-containing protein</fullName>
    </recommendedName>
</protein>
<dbReference type="SUPFAM" id="SSF57625">
    <property type="entry name" value="Invertebrate chitin-binding proteins"/>
    <property type="match status" value="2"/>
</dbReference>